<gene>
    <name evidence="1" type="ORF">SAMN04487926_14134</name>
</gene>
<sequence>MAVVTGYAEVISPYVMAPGALWDGAFGVFCETRKMATEGEKLQRLPCCERSCYSKVNRCNHNDSPKPQPAIVARTVYSPSGTATASRSSDV</sequence>
<accession>A0A7Z7BI20</accession>
<proteinExistence type="predicted"/>
<name>A0A7Z7BI20_9BURK</name>
<dbReference type="Proteomes" id="UP000198900">
    <property type="component" value="Unassembled WGS sequence"/>
</dbReference>
<dbReference type="EMBL" id="FNDI01000041">
    <property type="protein sequence ID" value="SDJ29075.1"/>
    <property type="molecule type" value="Genomic_DNA"/>
</dbReference>
<organism evidence="1 2">
    <name type="scientific">Paraburkholderia steynii</name>
    <dbReference type="NCBI Taxonomy" id="1245441"/>
    <lineage>
        <taxon>Bacteria</taxon>
        <taxon>Pseudomonadati</taxon>
        <taxon>Pseudomonadota</taxon>
        <taxon>Betaproteobacteria</taxon>
        <taxon>Burkholderiales</taxon>
        <taxon>Burkholderiaceae</taxon>
        <taxon>Paraburkholderia</taxon>
    </lineage>
</organism>
<dbReference type="AlphaFoldDB" id="A0A7Z7BI20"/>
<evidence type="ECO:0000313" key="2">
    <source>
        <dbReference type="Proteomes" id="UP000198900"/>
    </source>
</evidence>
<protein>
    <submittedName>
        <fullName evidence="1">Uncharacterized protein</fullName>
    </submittedName>
</protein>
<reference evidence="1" key="1">
    <citation type="submission" date="2016-10" db="EMBL/GenBank/DDBJ databases">
        <authorList>
            <person name="Varghese N."/>
            <person name="Submissions S."/>
        </authorList>
    </citation>
    <scope>NUCLEOTIDE SEQUENCE [LARGE SCALE GENOMIC DNA]</scope>
    <source>
        <strain evidence="1">YR281</strain>
    </source>
</reference>
<evidence type="ECO:0000313" key="1">
    <source>
        <dbReference type="EMBL" id="SDJ29075.1"/>
    </source>
</evidence>
<keyword evidence="2" id="KW-1185">Reference proteome</keyword>
<comment type="caution">
    <text evidence="1">The sequence shown here is derived from an EMBL/GenBank/DDBJ whole genome shotgun (WGS) entry which is preliminary data.</text>
</comment>